<dbReference type="AlphaFoldDB" id="A0AAQ3U4S2"/>
<name>A0AAQ3U4S2_PASNO</name>
<organism evidence="1 2">
    <name type="scientific">Paspalum notatum var. saurae</name>
    <dbReference type="NCBI Taxonomy" id="547442"/>
    <lineage>
        <taxon>Eukaryota</taxon>
        <taxon>Viridiplantae</taxon>
        <taxon>Streptophyta</taxon>
        <taxon>Embryophyta</taxon>
        <taxon>Tracheophyta</taxon>
        <taxon>Spermatophyta</taxon>
        <taxon>Magnoliopsida</taxon>
        <taxon>Liliopsida</taxon>
        <taxon>Poales</taxon>
        <taxon>Poaceae</taxon>
        <taxon>PACMAD clade</taxon>
        <taxon>Panicoideae</taxon>
        <taxon>Andropogonodae</taxon>
        <taxon>Paspaleae</taxon>
        <taxon>Paspalinae</taxon>
        <taxon>Paspalum</taxon>
    </lineage>
</organism>
<sequence length="285" mass="32822">MPKERTRRYGHQLERYLRHLRSWVRLPLGANYSGRNYRVGQRWSVLFETPSGFAILDYDGVTLRLPGAIEDVWAAWLKEFQTFEDRASAINPVTGINEQLAMMIQNNIDPDGQKLAVVGYQFCCGFHQGIVCMFDETVMELMWGLKNCMHHLAELTKEDRLHMCQGMKIVLDCYKFEVEPEMVNENIIQATGGVYSCELLVRKYSQSLQAAGKHLKEISNIDSQHWDLLKLAPPLKIICFPQEKLPSDPLKIFSQDEYSKLVSQAHMYEGKLSKGRCKLAFIEIV</sequence>
<evidence type="ECO:0000313" key="1">
    <source>
        <dbReference type="EMBL" id="WVZ85368.1"/>
    </source>
</evidence>
<dbReference type="PANTHER" id="PTHR10894">
    <property type="entry name" value="NUCLEOLAR PROTEIN 5 NUCLEOLAR PROTEIN NOP5 NOP58"/>
    <property type="match status" value="1"/>
</dbReference>
<accession>A0AAQ3U4S2</accession>
<reference evidence="1 2" key="1">
    <citation type="submission" date="2024-02" db="EMBL/GenBank/DDBJ databases">
        <title>High-quality chromosome-scale genome assembly of Pensacola bahiagrass (Paspalum notatum Flugge var. saurae).</title>
        <authorList>
            <person name="Vega J.M."/>
            <person name="Podio M."/>
            <person name="Orjuela J."/>
            <person name="Siena L.A."/>
            <person name="Pessino S.C."/>
            <person name="Combes M.C."/>
            <person name="Mariac C."/>
            <person name="Albertini E."/>
            <person name="Pupilli F."/>
            <person name="Ortiz J.P.A."/>
            <person name="Leblanc O."/>
        </authorList>
    </citation>
    <scope>NUCLEOTIDE SEQUENCE [LARGE SCALE GENOMIC DNA]</scope>
    <source>
        <strain evidence="1">R1</strain>
        <tissue evidence="1">Leaf</tissue>
    </source>
</reference>
<dbReference type="GO" id="GO:0030515">
    <property type="term" value="F:snoRNA binding"/>
    <property type="evidence" value="ECO:0007669"/>
    <property type="project" value="InterPro"/>
</dbReference>
<proteinExistence type="predicted"/>
<dbReference type="InterPro" id="IPR045056">
    <property type="entry name" value="Nop56/Nop58"/>
</dbReference>
<dbReference type="PANTHER" id="PTHR10894:SF24">
    <property type="entry name" value="OS02G0511800 PROTEIN"/>
    <property type="match status" value="1"/>
</dbReference>
<evidence type="ECO:0000313" key="2">
    <source>
        <dbReference type="Proteomes" id="UP001341281"/>
    </source>
</evidence>
<gene>
    <name evidence="1" type="ORF">U9M48_032305</name>
</gene>
<protein>
    <submittedName>
        <fullName evidence="1">Uncharacterized protein</fullName>
    </submittedName>
</protein>
<dbReference type="GO" id="GO:0032040">
    <property type="term" value="C:small-subunit processome"/>
    <property type="evidence" value="ECO:0007669"/>
    <property type="project" value="InterPro"/>
</dbReference>
<dbReference type="EMBL" id="CP144751">
    <property type="protein sequence ID" value="WVZ85368.1"/>
    <property type="molecule type" value="Genomic_DNA"/>
</dbReference>
<dbReference type="Proteomes" id="UP001341281">
    <property type="component" value="Chromosome 07"/>
</dbReference>
<keyword evidence="2" id="KW-1185">Reference proteome</keyword>
<dbReference type="GO" id="GO:0031428">
    <property type="term" value="C:box C/D methylation guide snoRNP complex"/>
    <property type="evidence" value="ECO:0007669"/>
    <property type="project" value="InterPro"/>
</dbReference>